<proteinExistence type="predicted"/>
<organism evidence="1 2">
    <name type="scientific">Natranaerobius trueperi</name>
    <dbReference type="NCBI Taxonomy" id="759412"/>
    <lineage>
        <taxon>Bacteria</taxon>
        <taxon>Bacillati</taxon>
        <taxon>Bacillota</taxon>
        <taxon>Clostridia</taxon>
        <taxon>Natranaerobiales</taxon>
        <taxon>Natranaerobiaceae</taxon>
        <taxon>Natranaerobius</taxon>
    </lineage>
</organism>
<dbReference type="RefSeq" id="WP_089024534.1">
    <property type="nucleotide sequence ID" value="NZ_NIQC01000043.1"/>
</dbReference>
<dbReference type="AlphaFoldDB" id="A0A226BXC9"/>
<evidence type="ECO:0008006" key="3">
    <source>
        <dbReference type="Google" id="ProtNLM"/>
    </source>
</evidence>
<name>A0A226BXC9_9FIRM</name>
<evidence type="ECO:0000313" key="1">
    <source>
        <dbReference type="EMBL" id="OWZ82767.1"/>
    </source>
</evidence>
<dbReference type="EMBL" id="NIQC01000043">
    <property type="protein sequence ID" value="OWZ82767.1"/>
    <property type="molecule type" value="Genomic_DNA"/>
</dbReference>
<comment type="caution">
    <text evidence="1">The sequence shown here is derived from an EMBL/GenBank/DDBJ whole genome shotgun (WGS) entry which is preliminary data.</text>
</comment>
<dbReference type="PROSITE" id="PS51257">
    <property type="entry name" value="PROKAR_LIPOPROTEIN"/>
    <property type="match status" value="1"/>
</dbReference>
<reference evidence="1 2" key="1">
    <citation type="submission" date="2017-06" db="EMBL/GenBank/DDBJ databases">
        <title>Draft Genome Sequence of Natranaerobius trueperi halophilic, alkalithermophilic bacteria from soda lakes.</title>
        <authorList>
            <person name="Zhao B."/>
        </authorList>
    </citation>
    <scope>NUCLEOTIDE SEQUENCE [LARGE SCALE GENOMIC DNA]</scope>
    <source>
        <strain evidence="1 2">DSM 18760</strain>
    </source>
</reference>
<dbReference type="Proteomes" id="UP000214588">
    <property type="component" value="Unassembled WGS sequence"/>
</dbReference>
<gene>
    <name evidence="1" type="ORF">CDO51_12350</name>
</gene>
<evidence type="ECO:0000313" key="2">
    <source>
        <dbReference type="Proteomes" id="UP000214588"/>
    </source>
</evidence>
<protein>
    <recommendedName>
        <fullName evidence="3">Lipoprotein</fullName>
    </recommendedName>
</protein>
<dbReference type="OrthoDB" id="9799173at2"/>
<keyword evidence="2" id="KW-1185">Reference proteome</keyword>
<sequence length="131" mass="15527">MINKKMLIILILAAFIIVFLMFGCTVEEDEREKQNNDLTIDYVIDNYIPKPFDPVIHNNKLEFESMIRGNVEPGLHQEMKEEGWEMYNEMGAKKFFKKEIQGETVRIEVYPKEVEGSTYIIFDFTEFIDYP</sequence>
<accession>A0A226BXC9</accession>